<evidence type="ECO:0000313" key="3">
    <source>
        <dbReference type="Proteomes" id="UP000053240"/>
    </source>
</evidence>
<dbReference type="AlphaFoldDB" id="A0A0N1PI05"/>
<accession>A0A0N1PI05</accession>
<feature type="region of interest" description="Disordered" evidence="1">
    <location>
        <begin position="38"/>
        <end position="68"/>
    </location>
</feature>
<keyword evidence="3" id="KW-1185">Reference proteome</keyword>
<feature type="compositionally biased region" description="Basic residues" evidence="1">
    <location>
        <begin position="38"/>
        <end position="49"/>
    </location>
</feature>
<dbReference type="EMBL" id="KQ461033">
    <property type="protein sequence ID" value="KPJ09953.1"/>
    <property type="molecule type" value="Genomic_DNA"/>
</dbReference>
<reference evidence="2 3" key="1">
    <citation type="journal article" date="2015" name="Nat. Commun.">
        <title>Outbred genome sequencing and CRISPR/Cas9 gene editing in butterflies.</title>
        <authorList>
            <person name="Li X."/>
            <person name="Fan D."/>
            <person name="Zhang W."/>
            <person name="Liu G."/>
            <person name="Zhang L."/>
            <person name="Zhao L."/>
            <person name="Fang X."/>
            <person name="Chen L."/>
            <person name="Dong Y."/>
            <person name="Chen Y."/>
            <person name="Ding Y."/>
            <person name="Zhao R."/>
            <person name="Feng M."/>
            <person name="Zhu Y."/>
            <person name="Feng Y."/>
            <person name="Jiang X."/>
            <person name="Zhu D."/>
            <person name="Xiang H."/>
            <person name="Feng X."/>
            <person name="Li S."/>
            <person name="Wang J."/>
            <person name="Zhang G."/>
            <person name="Kronforst M.R."/>
            <person name="Wang W."/>
        </authorList>
    </citation>
    <scope>NUCLEOTIDE SEQUENCE [LARGE SCALE GENOMIC DNA]</scope>
    <source>
        <strain evidence="2">Ya'a_city_454_Pm</strain>
        <tissue evidence="2">Whole body</tissue>
    </source>
</reference>
<evidence type="ECO:0000313" key="2">
    <source>
        <dbReference type="EMBL" id="KPJ09953.1"/>
    </source>
</evidence>
<protein>
    <submittedName>
        <fullName evidence="2">Uncharacterized protein</fullName>
    </submittedName>
</protein>
<organism evidence="2 3">
    <name type="scientific">Papilio machaon</name>
    <name type="common">Old World swallowtail butterfly</name>
    <dbReference type="NCBI Taxonomy" id="76193"/>
    <lineage>
        <taxon>Eukaryota</taxon>
        <taxon>Metazoa</taxon>
        <taxon>Ecdysozoa</taxon>
        <taxon>Arthropoda</taxon>
        <taxon>Hexapoda</taxon>
        <taxon>Insecta</taxon>
        <taxon>Pterygota</taxon>
        <taxon>Neoptera</taxon>
        <taxon>Endopterygota</taxon>
        <taxon>Lepidoptera</taxon>
        <taxon>Glossata</taxon>
        <taxon>Ditrysia</taxon>
        <taxon>Papilionoidea</taxon>
        <taxon>Papilionidae</taxon>
        <taxon>Papilioninae</taxon>
        <taxon>Papilio</taxon>
    </lineage>
</organism>
<proteinExistence type="predicted"/>
<dbReference type="InParanoid" id="A0A0N1PI05"/>
<name>A0A0N1PI05_PAPMA</name>
<gene>
    <name evidence="2" type="ORF">RR48_05816</name>
</gene>
<evidence type="ECO:0000256" key="1">
    <source>
        <dbReference type="SAM" id="MobiDB-lite"/>
    </source>
</evidence>
<sequence>MKQQALALLETCCEDTASAEFDSSQAVCTAVDGNKLRRTRRRVRRRKRPLSGGDSNGGTKDSETNKGKIENIVQPAFFNNVCIPTEEMASTGGLVNMFEDVEQAVVRDDSMDARKARLIRSISPTKAK</sequence>
<dbReference type="Proteomes" id="UP000053240">
    <property type="component" value="Unassembled WGS sequence"/>
</dbReference>